<dbReference type="EMBL" id="OBEJ01000001">
    <property type="protein sequence ID" value="SNZ03176.1"/>
    <property type="molecule type" value="Genomic_DNA"/>
</dbReference>
<feature type="transmembrane region" description="Helical" evidence="1">
    <location>
        <begin position="121"/>
        <end position="141"/>
    </location>
</feature>
<feature type="transmembrane region" description="Helical" evidence="1">
    <location>
        <begin position="6"/>
        <end position="24"/>
    </location>
</feature>
<dbReference type="AlphaFoldDB" id="A0A285N5A2"/>
<dbReference type="Proteomes" id="UP000219453">
    <property type="component" value="Unassembled WGS sequence"/>
</dbReference>
<evidence type="ECO:0000256" key="1">
    <source>
        <dbReference type="SAM" id="Phobius"/>
    </source>
</evidence>
<feature type="transmembrane region" description="Helical" evidence="1">
    <location>
        <begin position="60"/>
        <end position="82"/>
    </location>
</feature>
<dbReference type="Pfam" id="PF09997">
    <property type="entry name" value="DUF2238"/>
    <property type="match status" value="1"/>
</dbReference>
<sequence>MTGIASVSVVLLQAGIVALFAVALRRGDAAAAVNALVSLAATLLPAAVELLLAATGTPGVRFGTALPLWIALAGLLHSYGMLGPYDTISWWDSLTHTLSAGLVAALLYAALLVAAPTAAGWLVAAATVGATFVVGVFWELIELVAREVGRRYDVEPVLVHYGWRDTALDLVFDVVGALLVVLLDVRMFVTVAEAFPETVETLLVVSSGVVTVGSVLMVLVVDFGEA</sequence>
<feature type="transmembrane region" description="Helical" evidence="1">
    <location>
        <begin position="31"/>
        <end position="54"/>
    </location>
</feature>
<keyword evidence="1" id="KW-0472">Membrane</keyword>
<feature type="transmembrane region" description="Helical" evidence="1">
    <location>
        <begin position="94"/>
        <end position="115"/>
    </location>
</feature>
<evidence type="ECO:0000313" key="3">
    <source>
        <dbReference type="Proteomes" id="UP000219453"/>
    </source>
</evidence>
<feature type="transmembrane region" description="Helical" evidence="1">
    <location>
        <begin position="170"/>
        <end position="189"/>
    </location>
</feature>
<gene>
    <name evidence="2" type="ORF">SAMN06269185_0209</name>
</gene>
<organism evidence="2 3">
    <name type="scientific">Natronoarchaeum philippinense</name>
    <dbReference type="NCBI Taxonomy" id="558529"/>
    <lineage>
        <taxon>Archaea</taxon>
        <taxon>Methanobacteriati</taxon>
        <taxon>Methanobacteriota</taxon>
        <taxon>Stenosarchaea group</taxon>
        <taxon>Halobacteria</taxon>
        <taxon>Halobacteriales</taxon>
        <taxon>Natronoarchaeaceae</taxon>
    </lineage>
</organism>
<keyword evidence="1" id="KW-0812">Transmembrane</keyword>
<accession>A0A285N5A2</accession>
<proteinExistence type="predicted"/>
<evidence type="ECO:0000313" key="2">
    <source>
        <dbReference type="EMBL" id="SNZ03176.1"/>
    </source>
</evidence>
<dbReference type="InterPro" id="IPR014509">
    <property type="entry name" value="YjdF-like"/>
</dbReference>
<name>A0A285N5A2_NATPI</name>
<dbReference type="OrthoDB" id="313603at2157"/>
<protein>
    <submittedName>
        <fullName evidence="2">Uncharacterized protein</fullName>
    </submittedName>
</protein>
<keyword evidence="1" id="KW-1133">Transmembrane helix</keyword>
<dbReference type="RefSeq" id="WP_097007266.1">
    <property type="nucleotide sequence ID" value="NZ_OBEJ01000001.1"/>
</dbReference>
<reference evidence="2 3" key="1">
    <citation type="submission" date="2017-09" db="EMBL/GenBank/DDBJ databases">
        <authorList>
            <person name="Ehlers B."/>
            <person name="Leendertz F.H."/>
        </authorList>
    </citation>
    <scope>NUCLEOTIDE SEQUENCE [LARGE SCALE GENOMIC DNA]</scope>
    <source>
        <strain evidence="2 3">DSM 27208</strain>
    </source>
</reference>
<feature type="transmembrane region" description="Helical" evidence="1">
    <location>
        <begin position="201"/>
        <end position="221"/>
    </location>
</feature>
<keyword evidence="3" id="KW-1185">Reference proteome</keyword>